<evidence type="ECO:0000313" key="1">
    <source>
        <dbReference type="EMBL" id="MFC7617064.1"/>
    </source>
</evidence>
<comment type="caution">
    <text evidence="1">The sequence shown here is derived from an EMBL/GenBank/DDBJ whole genome shotgun (WGS) entry which is preliminary data.</text>
</comment>
<organism evidence="1 2">
    <name type="scientific">Actinokineospora soli</name>
    <dbReference type="NCBI Taxonomy" id="1048753"/>
    <lineage>
        <taxon>Bacteria</taxon>
        <taxon>Bacillati</taxon>
        <taxon>Actinomycetota</taxon>
        <taxon>Actinomycetes</taxon>
        <taxon>Pseudonocardiales</taxon>
        <taxon>Pseudonocardiaceae</taxon>
        <taxon>Actinokineospora</taxon>
    </lineage>
</organism>
<name>A0ABW2TTM7_9PSEU</name>
<dbReference type="EMBL" id="JBHTEY010000004">
    <property type="protein sequence ID" value="MFC7617064.1"/>
    <property type="molecule type" value="Genomic_DNA"/>
</dbReference>
<keyword evidence="2" id="KW-1185">Reference proteome</keyword>
<proteinExistence type="predicted"/>
<sequence length="125" mass="14078">MLVGCLIGLLHAYRYGVRLNRTVVTVRTTFTTSRVDLARAVRFYFGERTESTTSQQGSFEVRTVYRVPLLCVGRTKIPLSYYGRRLPAFQLEALARAIEVGGVRPGPYAYEGLNAAQALRSMTRR</sequence>
<accession>A0ABW2TTM7</accession>
<evidence type="ECO:0000313" key="2">
    <source>
        <dbReference type="Proteomes" id="UP001596512"/>
    </source>
</evidence>
<protein>
    <recommendedName>
        <fullName evidence="3">PH domain-containing protein</fullName>
    </recommendedName>
</protein>
<evidence type="ECO:0008006" key="3">
    <source>
        <dbReference type="Google" id="ProtNLM"/>
    </source>
</evidence>
<gene>
    <name evidence="1" type="ORF">ACFQV2_30180</name>
</gene>
<reference evidence="2" key="1">
    <citation type="journal article" date="2019" name="Int. J. Syst. Evol. Microbiol.">
        <title>The Global Catalogue of Microorganisms (GCM) 10K type strain sequencing project: providing services to taxonomists for standard genome sequencing and annotation.</title>
        <authorList>
            <consortium name="The Broad Institute Genomics Platform"/>
            <consortium name="The Broad Institute Genome Sequencing Center for Infectious Disease"/>
            <person name="Wu L."/>
            <person name="Ma J."/>
        </authorList>
    </citation>
    <scope>NUCLEOTIDE SEQUENCE [LARGE SCALE GENOMIC DNA]</scope>
    <source>
        <strain evidence="2">JCM 17695</strain>
    </source>
</reference>
<dbReference type="Proteomes" id="UP001596512">
    <property type="component" value="Unassembled WGS sequence"/>
</dbReference>